<accession>A0A1N7GH57</accession>
<keyword evidence="1" id="KW-1133">Transmembrane helix</keyword>
<keyword evidence="1" id="KW-0472">Membrane</keyword>
<evidence type="ECO:0000313" key="2">
    <source>
        <dbReference type="EMBL" id="SIS11935.1"/>
    </source>
</evidence>
<dbReference type="AlphaFoldDB" id="A0A1N7GH57"/>
<dbReference type="Proteomes" id="UP000186218">
    <property type="component" value="Unassembled WGS sequence"/>
</dbReference>
<reference evidence="2 3" key="1">
    <citation type="submission" date="2017-01" db="EMBL/GenBank/DDBJ databases">
        <authorList>
            <person name="Mah S.A."/>
            <person name="Swanson W.J."/>
            <person name="Moy G.W."/>
            <person name="Vacquier V.D."/>
        </authorList>
    </citation>
    <scope>NUCLEOTIDE SEQUENCE [LARGE SCALE GENOMIC DNA]</scope>
    <source>
        <strain evidence="2 3">CPCC 203464</strain>
    </source>
</reference>
<gene>
    <name evidence="2" type="ORF">SAMN05445060_2783</name>
</gene>
<keyword evidence="1" id="KW-0812">Transmembrane</keyword>
<keyword evidence="3" id="KW-1185">Reference proteome</keyword>
<proteinExistence type="predicted"/>
<feature type="transmembrane region" description="Helical" evidence="1">
    <location>
        <begin position="40"/>
        <end position="58"/>
    </location>
</feature>
<name>A0A1N7GH57_9NOCA</name>
<evidence type="ECO:0000256" key="1">
    <source>
        <dbReference type="SAM" id="Phobius"/>
    </source>
</evidence>
<evidence type="ECO:0000313" key="3">
    <source>
        <dbReference type="Proteomes" id="UP000186218"/>
    </source>
</evidence>
<sequence length="227" mass="24680">MRLNRLLLAAAGLLIVLGLALCLLAESLTHGWGASVWGPIGGWVASALTLVAVVVALWQANLARKIATVNQEELLRAQMEEIRKIQLRAVSELSNAVATMYGAFASQVDLEEGHQEIVDIDESHQISTQYILERRHQFVVTVNTATVTARLALVGIVTKELKDPARSLLTGVQQATGFANGAVSKEVNWKVAMQSLQAAVRDAKSLQRAADTILSPKMTYDKHSYKP</sequence>
<protein>
    <submittedName>
        <fullName evidence="2">Uncharacterized protein</fullName>
    </submittedName>
</protein>
<dbReference type="EMBL" id="FTNT01000008">
    <property type="protein sequence ID" value="SIS11935.1"/>
    <property type="molecule type" value="Genomic_DNA"/>
</dbReference>
<organism evidence="2 3">
    <name type="scientific">Williamsia sterculiae</name>
    <dbReference type="NCBI Taxonomy" id="1344003"/>
    <lineage>
        <taxon>Bacteria</taxon>
        <taxon>Bacillati</taxon>
        <taxon>Actinomycetota</taxon>
        <taxon>Actinomycetes</taxon>
        <taxon>Mycobacteriales</taxon>
        <taxon>Nocardiaceae</taxon>
        <taxon>Williamsia</taxon>
    </lineage>
</organism>